<dbReference type="Proteomes" id="UP000284219">
    <property type="component" value="Unassembled WGS sequence"/>
</dbReference>
<protein>
    <recommendedName>
        <fullName evidence="5">SPOR domain-containing protein</fullName>
    </recommendedName>
</protein>
<keyword evidence="4" id="KW-1185">Reference proteome</keyword>
<dbReference type="EMBL" id="MCHY01000008">
    <property type="protein sequence ID" value="RKD23894.1"/>
    <property type="molecule type" value="Genomic_DNA"/>
</dbReference>
<keyword evidence="2" id="KW-0472">Membrane</keyword>
<sequence length="415" mass="45290">MDNNRARITIKLGQADEPTKIDEVPETEETAPKVIETATETEEVVFKKPAKKERRPKKKIDKKTVAPVLEETEPKEEKGFLASMKEVARGKERSDEEQPDPDLWYGPKYVATTGETSKQLLSTPRDSKGILGVMASVTGAVAVGLLFGYVVLSFFQSGMIQDGNDLAALPSSGEEQAATNEEKQTNEQEADEKSSEEPSITVTGASETVSIEVPPTTYYVVQGGVFKDQASAAPYVAEMKSKGWPSKFLGDQPTHLLFGIALQREQAAALAAQFKDTDVFVKEMTGEAKALTVPLKQGAASSPEEWTRWFEQEQAFVGAVGSSINAALSAGQLSAEQMKSITETHRNALQSGRELISKLPESEQAVGNRLLEDFTKGVKALEQYEKQPAVGHLWQAEQALLDAFMSKQQLLASFQ</sequence>
<evidence type="ECO:0008006" key="5">
    <source>
        <dbReference type="Google" id="ProtNLM"/>
    </source>
</evidence>
<evidence type="ECO:0000256" key="2">
    <source>
        <dbReference type="SAM" id="Phobius"/>
    </source>
</evidence>
<feature type="compositionally biased region" description="Basic and acidic residues" evidence="1">
    <location>
        <begin position="180"/>
        <end position="196"/>
    </location>
</feature>
<dbReference type="RefSeq" id="WP_120189123.1">
    <property type="nucleotide sequence ID" value="NZ_MCHY01000008.1"/>
</dbReference>
<accession>A0A419SIN1</accession>
<gene>
    <name evidence="3" type="ORF">BEP19_05560</name>
</gene>
<dbReference type="AlphaFoldDB" id="A0A419SIN1"/>
<dbReference type="InterPro" id="IPR036680">
    <property type="entry name" value="SPOR-like_sf"/>
</dbReference>
<dbReference type="GO" id="GO:0042834">
    <property type="term" value="F:peptidoglycan binding"/>
    <property type="evidence" value="ECO:0007669"/>
    <property type="project" value="InterPro"/>
</dbReference>
<evidence type="ECO:0000256" key="1">
    <source>
        <dbReference type="SAM" id="MobiDB-lite"/>
    </source>
</evidence>
<evidence type="ECO:0000313" key="4">
    <source>
        <dbReference type="Proteomes" id="UP000284219"/>
    </source>
</evidence>
<dbReference type="SUPFAM" id="SSF110997">
    <property type="entry name" value="Sporulation related repeat"/>
    <property type="match status" value="1"/>
</dbReference>
<feature type="compositionally biased region" description="Basic residues" evidence="1">
    <location>
        <begin position="48"/>
        <end position="61"/>
    </location>
</feature>
<proteinExistence type="predicted"/>
<keyword evidence="2" id="KW-0812">Transmembrane</keyword>
<dbReference type="OrthoDB" id="2680382at2"/>
<evidence type="ECO:0000313" key="3">
    <source>
        <dbReference type="EMBL" id="RKD23894.1"/>
    </source>
</evidence>
<feature type="region of interest" description="Disordered" evidence="1">
    <location>
        <begin position="166"/>
        <end position="207"/>
    </location>
</feature>
<organism evidence="3 4">
    <name type="scientific">Ammoniphilus oxalaticus</name>
    <dbReference type="NCBI Taxonomy" id="66863"/>
    <lineage>
        <taxon>Bacteria</taxon>
        <taxon>Bacillati</taxon>
        <taxon>Bacillota</taxon>
        <taxon>Bacilli</taxon>
        <taxon>Bacillales</taxon>
        <taxon>Paenibacillaceae</taxon>
        <taxon>Aneurinibacillus group</taxon>
        <taxon>Ammoniphilus</taxon>
    </lineage>
</organism>
<name>A0A419SIN1_9BACL</name>
<feature type="region of interest" description="Disordered" evidence="1">
    <location>
        <begin position="1"/>
        <end position="82"/>
    </location>
</feature>
<comment type="caution">
    <text evidence="3">The sequence shown here is derived from an EMBL/GenBank/DDBJ whole genome shotgun (WGS) entry which is preliminary data.</text>
</comment>
<reference evidence="3 4" key="1">
    <citation type="submission" date="2016-08" db="EMBL/GenBank/DDBJ databases">
        <title>Novel Firmicute Genomes.</title>
        <authorList>
            <person name="Poppleton D.I."/>
            <person name="Gribaldo S."/>
        </authorList>
    </citation>
    <scope>NUCLEOTIDE SEQUENCE [LARGE SCALE GENOMIC DNA]</scope>
    <source>
        <strain evidence="3 4">RAOx-1</strain>
    </source>
</reference>
<feature type="compositionally biased region" description="Polar residues" evidence="1">
    <location>
        <begin position="197"/>
        <end position="207"/>
    </location>
</feature>
<keyword evidence="2" id="KW-1133">Transmembrane helix</keyword>
<feature type="transmembrane region" description="Helical" evidence="2">
    <location>
        <begin position="130"/>
        <end position="152"/>
    </location>
</feature>